<gene>
    <name evidence="2" type="primary">FBL4_0</name>
    <name evidence="2" type="ORF">A4A49_24706</name>
</gene>
<dbReference type="PANTHER" id="PTHR13318:SF75">
    <property type="entry name" value="COI1 F-BOX DOMAIN-CONTAINING PROTEIN"/>
    <property type="match status" value="1"/>
</dbReference>
<dbReference type="GO" id="GO:0031146">
    <property type="term" value="P:SCF-dependent proteasomal ubiquitin-dependent protein catabolic process"/>
    <property type="evidence" value="ECO:0007669"/>
    <property type="project" value="TreeGrafter"/>
</dbReference>
<keyword evidence="3" id="KW-1185">Reference proteome</keyword>
<dbReference type="SUPFAM" id="SSF52047">
    <property type="entry name" value="RNI-like"/>
    <property type="match status" value="1"/>
</dbReference>
<sequence>MACNGAVSGLCINDSLGDDELRAVLSRLDDDKDKEVFGLVCKRWLFIQSTERKKLCARAGPHMLRKIAARFTRLHELDLCQSVSRSFYPGVTDSDLSVIAAAFSCLKILSLQNCKGITDNGIAAIGSSLSSLQSLDVSYCRKITDKGLSAVAEGCRDLRTLHLAGCRFVSDSLLKALSKNCHSLEELGLRGCTNITNSGLSVLVEGCRRIKYLDINKCSNIGDIGISSVSKACSLTLKTLKLLDCYKVSDESILSLASYCKNLETLVIGGCRNISDESVKSLAAACSNSLRKLRMDWCLNITDSSLDFIISGCKKLEVLDIGCCEEVTDAAFQQLGSEDFMLGMKILKVSNCPKITVDGIKKLLKSCESLEYLDVRSCPLLTKAGCEEAGLEFPESCKVNFTGSLAEPDELL</sequence>
<comment type="caution">
    <text evidence="2">The sequence shown here is derived from an EMBL/GenBank/DDBJ whole genome shotgun (WGS) entry which is preliminary data.</text>
</comment>
<proteinExistence type="predicted"/>
<dbReference type="Pfam" id="PF25372">
    <property type="entry name" value="DUF7885"/>
    <property type="match status" value="2"/>
</dbReference>
<dbReference type="GO" id="GO:0019005">
    <property type="term" value="C:SCF ubiquitin ligase complex"/>
    <property type="evidence" value="ECO:0007669"/>
    <property type="project" value="TreeGrafter"/>
</dbReference>
<dbReference type="InterPro" id="IPR006553">
    <property type="entry name" value="Leu-rich_rpt_Cys-con_subtyp"/>
</dbReference>
<dbReference type="Proteomes" id="UP000187609">
    <property type="component" value="Unassembled WGS sequence"/>
</dbReference>
<dbReference type="OrthoDB" id="550575at2759"/>
<dbReference type="EMBL" id="MJEQ01037185">
    <property type="protein sequence ID" value="OIT04216.1"/>
    <property type="molecule type" value="Genomic_DNA"/>
</dbReference>
<protein>
    <submittedName>
        <fullName evidence="2">F-boxlrr-repeat protein 4</fullName>
    </submittedName>
</protein>
<name>A0A1J6IUE7_NICAT</name>
<dbReference type="SMART" id="SM00367">
    <property type="entry name" value="LRR_CC"/>
    <property type="match status" value="11"/>
</dbReference>
<reference evidence="2" key="1">
    <citation type="submission" date="2016-11" db="EMBL/GenBank/DDBJ databases">
        <title>The genome of Nicotiana attenuata.</title>
        <authorList>
            <person name="Xu S."/>
            <person name="Brockmoeller T."/>
            <person name="Gaquerel E."/>
            <person name="Navarro A."/>
            <person name="Kuhl H."/>
            <person name="Gase K."/>
            <person name="Ling Z."/>
            <person name="Zhou W."/>
            <person name="Kreitzer C."/>
            <person name="Stanke M."/>
            <person name="Tang H."/>
            <person name="Lyons E."/>
            <person name="Pandey P."/>
            <person name="Pandey S.P."/>
            <person name="Timmermann B."/>
            <person name="Baldwin I.T."/>
        </authorList>
    </citation>
    <scope>NUCLEOTIDE SEQUENCE [LARGE SCALE GENOMIC DNA]</scope>
    <source>
        <strain evidence="2">UT</strain>
    </source>
</reference>
<dbReference type="PANTHER" id="PTHR13318">
    <property type="entry name" value="PARTNER OF PAIRED, ISOFORM B-RELATED"/>
    <property type="match status" value="1"/>
</dbReference>
<evidence type="ECO:0000259" key="1">
    <source>
        <dbReference type="Pfam" id="PF25372"/>
    </source>
</evidence>
<dbReference type="KEGG" id="nau:109223172"/>
<dbReference type="STRING" id="49451.A0A1J6IUE7"/>
<organism evidence="2 3">
    <name type="scientific">Nicotiana attenuata</name>
    <name type="common">Coyote tobacco</name>
    <dbReference type="NCBI Taxonomy" id="49451"/>
    <lineage>
        <taxon>Eukaryota</taxon>
        <taxon>Viridiplantae</taxon>
        <taxon>Streptophyta</taxon>
        <taxon>Embryophyta</taxon>
        <taxon>Tracheophyta</taxon>
        <taxon>Spermatophyta</taxon>
        <taxon>Magnoliopsida</taxon>
        <taxon>eudicotyledons</taxon>
        <taxon>Gunneridae</taxon>
        <taxon>Pentapetalae</taxon>
        <taxon>asterids</taxon>
        <taxon>lamiids</taxon>
        <taxon>Solanales</taxon>
        <taxon>Solanaceae</taxon>
        <taxon>Nicotianoideae</taxon>
        <taxon>Nicotianeae</taxon>
        <taxon>Nicotiana</taxon>
    </lineage>
</organism>
<dbReference type="AlphaFoldDB" id="A0A1J6IUE7"/>
<dbReference type="CDD" id="cd22159">
    <property type="entry name" value="F-box_AtTIR1-like"/>
    <property type="match status" value="1"/>
</dbReference>
<dbReference type="Gene3D" id="1.20.1280.50">
    <property type="match status" value="1"/>
</dbReference>
<accession>A0A1J6IUE7</accession>
<feature type="domain" description="F-box/LRR-repeat protein 15-like leucin rich repeat" evidence="1">
    <location>
        <begin position="179"/>
        <end position="390"/>
    </location>
</feature>
<dbReference type="InterPro" id="IPR032675">
    <property type="entry name" value="LRR_dom_sf"/>
</dbReference>
<dbReference type="GeneID" id="109223172"/>
<dbReference type="InterPro" id="IPR057207">
    <property type="entry name" value="FBXL15_LRR"/>
</dbReference>
<dbReference type="Gramene" id="OIT04216">
    <property type="protein sequence ID" value="OIT04216"/>
    <property type="gene ID" value="A4A49_24706"/>
</dbReference>
<dbReference type="SMR" id="A0A1J6IUE7"/>
<dbReference type="OMA" id="DQALVHI"/>
<evidence type="ECO:0000313" key="3">
    <source>
        <dbReference type="Proteomes" id="UP000187609"/>
    </source>
</evidence>
<feature type="domain" description="F-box/LRR-repeat protein 15-like leucin rich repeat" evidence="1">
    <location>
        <begin position="90"/>
        <end position="178"/>
    </location>
</feature>
<dbReference type="Gene3D" id="3.80.10.10">
    <property type="entry name" value="Ribonuclease Inhibitor"/>
    <property type="match status" value="3"/>
</dbReference>
<evidence type="ECO:0000313" key="2">
    <source>
        <dbReference type="EMBL" id="OIT04216.1"/>
    </source>
</evidence>